<dbReference type="EMBL" id="JH159152">
    <property type="protein sequence ID" value="EGZ25920.1"/>
    <property type="molecule type" value="Genomic_DNA"/>
</dbReference>
<dbReference type="GeneID" id="20655910"/>
<name>G4Z1K9_PHYSP</name>
<dbReference type="RefSeq" id="XP_009521208.1">
    <property type="nucleotide sequence ID" value="XM_009522913.1"/>
</dbReference>
<dbReference type="Proteomes" id="UP000002640">
    <property type="component" value="Unassembled WGS sequence"/>
</dbReference>
<evidence type="ECO:0000313" key="2">
    <source>
        <dbReference type="EMBL" id="EGZ25920.1"/>
    </source>
</evidence>
<evidence type="ECO:0000313" key="3">
    <source>
        <dbReference type="Proteomes" id="UP000002640"/>
    </source>
</evidence>
<sequence length="422" mass="48893">MAALPPLAGRSYELRDPTLEELYTGPARALPDEIQQLPAEDTACTFCGVSYFVFAEVQTLQSTVKQYKKVFRVRDFVRFMERERSVARDLRQQITELKDSFEEVVATCSASTKQLGDESEIQRAAKREALDQLQRVQRELMASEEALRELQMLSKQHEEEQKMAHALVEQKLRNEILHLSSQVESCKLLSETQLAEFKQTQERDQLRIRELEAKLVESQSHWTAAERQMITERDVLKQKLLAANERVELESTSAQQLETQLTAIREELARVVSASDTERKANSQMSSEVIQLKYQLQTLEKTRAQLYSENGRFKDEKYKLEDEIKALRVRADQLQGQLSVSTSSTVKVKADYARDLEKLRSEHGVEINRLQRDHGRAIEELKASQNTYLEYLKKETAELQTQGEETSRQAILTLEERVRWMY</sequence>
<keyword evidence="3" id="KW-1185">Reference proteome</keyword>
<organism evidence="2 3">
    <name type="scientific">Phytophthora sojae (strain P6497)</name>
    <name type="common">Soybean stem and root rot agent</name>
    <name type="synonym">Phytophthora megasperma f. sp. glycines</name>
    <dbReference type="NCBI Taxonomy" id="1094619"/>
    <lineage>
        <taxon>Eukaryota</taxon>
        <taxon>Sar</taxon>
        <taxon>Stramenopiles</taxon>
        <taxon>Oomycota</taxon>
        <taxon>Peronosporomycetes</taxon>
        <taxon>Peronosporales</taxon>
        <taxon>Peronosporaceae</taxon>
        <taxon>Phytophthora</taxon>
    </lineage>
</organism>
<dbReference type="InParanoid" id="G4Z1K9"/>
<dbReference type="SMR" id="G4Z1K9"/>
<feature type="coiled-coil region" evidence="1">
    <location>
        <begin position="80"/>
        <end position="170"/>
    </location>
</feature>
<keyword evidence="1" id="KW-0175">Coiled coil</keyword>
<dbReference type="AlphaFoldDB" id="G4Z1K9"/>
<dbReference type="OMA" id="TMLKIQF"/>
<proteinExistence type="predicted"/>
<accession>G4Z1K9</accession>
<gene>
    <name evidence="2" type="ORF">PHYSODRAFT_485654</name>
</gene>
<dbReference type="KEGG" id="psoj:PHYSODRAFT_485654"/>
<feature type="coiled-coil region" evidence="1">
    <location>
        <begin position="254"/>
        <end position="387"/>
    </location>
</feature>
<protein>
    <submittedName>
        <fullName evidence="2">Uncharacterized protein</fullName>
    </submittedName>
</protein>
<reference evidence="2 3" key="1">
    <citation type="journal article" date="2006" name="Science">
        <title>Phytophthora genome sequences uncover evolutionary origins and mechanisms of pathogenesis.</title>
        <authorList>
            <person name="Tyler B.M."/>
            <person name="Tripathy S."/>
            <person name="Zhang X."/>
            <person name="Dehal P."/>
            <person name="Jiang R.H."/>
            <person name="Aerts A."/>
            <person name="Arredondo F.D."/>
            <person name="Baxter L."/>
            <person name="Bensasson D."/>
            <person name="Beynon J.L."/>
            <person name="Chapman J."/>
            <person name="Damasceno C.M."/>
            <person name="Dorrance A.E."/>
            <person name="Dou D."/>
            <person name="Dickerman A.W."/>
            <person name="Dubchak I.L."/>
            <person name="Garbelotto M."/>
            <person name="Gijzen M."/>
            <person name="Gordon S.G."/>
            <person name="Govers F."/>
            <person name="Grunwald N.J."/>
            <person name="Huang W."/>
            <person name="Ivors K.L."/>
            <person name="Jones R.W."/>
            <person name="Kamoun S."/>
            <person name="Krampis K."/>
            <person name="Lamour K.H."/>
            <person name="Lee M.K."/>
            <person name="McDonald W.H."/>
            <person name="Medina M."/>
            <person name="Meijer H.J."/>
            <person name="Nordberg E.K."/>
            <person name="Maclean D.J."/>
            <person name="Ospina-Giraldo M.D."/>
            <person name="Morris P.F."/>
            <person name="Phuntumart V."/>
            <person name="Putnam N.H."/>
            <person name="Rash S."/>
            <person name="Rose J.K."/>
            <person name="Sakihama Y."/>
            <person name="Salamov A.A."/>
            <person name="Savidor A."/>
            <person name="Scheuring C.F."/>
            <person name="Smith B.M."/>
            <person name="Sobral B.W."/>
            <person name="Terry A."/>
            <person name="Torto-Alalibo T.A."/>
            <person name="Win J."/>
            <person name="Xu Z."/>
            <person name="Zhang H."/>
            <person name="Grigoriev I.V."/>
            <person name="Rokhsar D.S."/>
            <person name="Boore J.L."/>
        </authorList>
    </citation>
    <scope>NUCLEOTIDE SEQUENCE [LARGE SCALE GENOMIC DNA]</scope>
    <source>
        <strain evidence="2 3">P6497</strain>
    </source>
</reference>
<evidence type="ECO:0000256" key="1">
    <source>
        <dbReference type="SAM" id="Coils"/>
    </source>
</evidence>